<dbReference type="GO" id="GO:0015473">
    <property type="term" value="F:fimbrial usher porin activity"/>
    <property type="evidence" value="ECO:0007669"/>
    <property type="project" value="InterPro"/>
</dbReference>
<gene>
    <name evidence="13" type="primary">papC</name>
    <name evidence="13" type="ORF">LMG26845_02136</name>
</gene>
<dbReference type="Gene3D" id="2.60.40.2610">
    <property type="entry name" value="Outer membrane usher protein FimD, plug domain"/>
    <property type="match status" value="1"/>
</dbReference>
<feature type="domain" description="PapC-like C-terminal" evidence="11">
    <location>
        <begin position="754"/>
        <end position="812"/>
    </location>
</feature>
<evidence type="ECO:0000256" key="6">
    <source>
        <dbReference type="ARBA" id="ARBA00022729"/>
    </source>
</evidence>
<evidence type="ECO:0000313" key="14">
    <source>
        <dbReference type="Proteomes" id="UP000507979"/>
    </source>
</evidence>
<dbReference type="InterPro" id="IPR042186">
    <property type="entry name" value="FimD_plug_dom"/>
</dbReference>
<dbReference type="Pfam" id="PF13953">
    <property type="entry name" value="PapC_C"/>
    <property type="match status" value="1"/>
</dbReference>
<dbReference type="Proteomes" id="UP000507979">
    <property type="component" value="Unassembled WGS sequence"/>
</dbReference>
<dbReference type="Gene3D" id="3.10.20.410">
    <property type="match status" value="1"/>
</dbReference>
<evidence type="ECO:0000259" key="11">
    <source>
        <dbReference type="Pfam" id="PF13953"/>
    </source>
</evidence>
<dbReference type="InterPro" id="IPR025949">
    <property type="entry name" value="PapC-like_C"/>
</dbReference>
<feature type="chain" id="PRO_5027092966" evidence="10">
    <location>
        <begin position="22"/>
        <end position="829"/>
    </location>
</feature>
<feature type="region of interest" description="Disordered" evidence="9">
    <location>
        <begin position="606"/>
        <end position="625"/>
    </location>
</feature>
<accession>A0A6J4ZV12</accession>
<evidence type="ECO:0000313" key="13">
    <source>
        <dbReference type="EMBL" id="CAB3642073.1"/>
    </source>
</evidence>
<keyword evidence="4" id="KW-1134">Transmembrane beta strand</keyword>
<evidence type="ECO:0000259" key="12">
    <source>
        <dbReference type="Pfam" id="PF13954"/>
    </source>
</evidence>
<keyword evidence="5" id="KW-0812">Transmembrane</keyword>
<dbReference type="PANTHER" id="PTHR30451:SF4">
    <property type="entry name" value="OUTER MEMBRANE USHER PROTEIN YQIG-RELATED"/>
    <property type="match status" value="1"/>
</dbReference>
<dbReference type="GO" id="GO:0009279">
    <property type="term" value="C:cell outer membrane"/>
    <property type="evidence" value="ECO:0007669"/>
    <property type="project" value="UniProtKB-SubCell"/>
</dbReference>
<dbReference type="InterPro" id="IPR037224">
    <property type="entry name" value="PapC_N_sf"/>
</dbReference>
<dbReference type="InterPro" id="IPR000015">
    <property type="entry name" value="Fimb_usher"/>
</dbReference>
<feature type="compositionally biased region" description="Polar residues" evidence="9">
    <location>
        <begin position="612"/>
        <end position="625"/>
    </location>
</feature>
<dbReference type="InterPro" id="IPR025885">
    <property type="entry name" value="PapC_N"/>
</dbReference>
<comment type="similarity">
    <text evidence="2">Belongs to the fimbrial export usher family.</text>
</comment>
<dbReference type="PANTHER" id="PTHR30451">
    <property type="entry name" value="OUTER MEMBRANE USHER PROTEIN"/>
    <property type="match status" value="1"/>
</dbReference>
<keyword evidence="8" id="KW-0998">Cell outer membrane</keyword>
<organism evidence="13 14">
    <name type="scientific">Achromobacter insuavis</name>
    <dbReference type="NCBI Taxonomy" id="1287735"/>
    <lineage>
        <taxon>Bacteria</taxon>
        <taxon>Pseudomonadati</taxon>
        <taxon>Pseudomonadota</taxon>
        <taxon>Betaproteobacteria</taxon>
        <taxon>Burkholderiales</taxon>
        <taxon>Alcaligenaceae</taxon>
        <taxon>Achromobacter</taxon>
    </lineage>
</organism>
<feature type="domain" description="PapC N-terminal" evidence="12">
    <location>
        <begin position="23"/>
        <end position="166"/>
    </location>
</feature>
<protein>
    <submittedName>
        <fullName evidence="13">Outer membrane usher protein PapC</fullName>
    </submittedName>
</protein>
<keyword evidence="14" id="KW-1185">Reference proteome</keyword>
<dbReference type="SUPFAM" id="SSF141729">
    <property type="entry name" value="FimD N-terminal domain-like"/>
    <property type="match status" value="1"/>
</dbReference>
<evidence type="ECO:0000256" key="1">
    <source>
        <dbReference type="ARBA" id="ARBA00004571"/>
    </source>
</evidence>
<sequence>MILARLASLMAISTFVLSAQATEFSSGFLNTKDKRNIDLSSFSRDGYLAPGSYLVDFYLNQRLIQGQYLVKVVPVIDDGSVFCITPAMLDMLTLKDDAVARLANVNTEAGPCIDLDTPDSKVEYRPDSQSLTVTLPQAWLQYQDPDWVPPARWSDGVNGVILDYNLLANRYMAQQGGNTSSYTLYGTAGVNLGAWRLRSDYQYNRYDSRGASQSSFSLPQTYLFRPLPQWGAKLTLGQTYLSSSIFDSFRFAGVTLASDERMLPPSLQGYAPQVTGIANSNAQVTVSQNGRLLYQTRVSPGPFVLPALNRNISGNLDVTLQESDGSTRSWQITTASVPFMTRKGNLRYQVSAGRPLFGGRANNQIAAPGFVMGEATWGAFNDTSLYGGVIATNGNYQALALGAGQNLGVLGALSADVTRSDAKLPFSNAPRRIGYSYRVNYAKTFDSLGSTIAFMGYRFSGRHFLSLQEYISRAAMRGEYFRDEKQSYTVAYSQYIRPLEMSVSLSLSRLNYWNDGATNNHYMLSLNKNASFGWLRNVNLSLSFARTQSFYGETENQIYAMVSIPLGDNRQASYGYQNSGNGRMQHTASYTDFSSADTTWNLSASDERSGAAQRQNVSGNIQTRTPYGRASADFTMQPGQYRNVGLNWYGSLTATAAGAAFGQPAAGNEPRLMVDTDGIGGVPVDNGSGVTNRFGIAVVNSVSSYHESSVAVDVNALPDDVDVADSIISQVLTEGAIGYSRVRASQGEQVLGHVRLADGHSPPLGALVLSTRTGRTAGMVGDDGLVYLTGVAAEDRDALTVTWAGEKECHLTLPDPAALAEGPQPLPCR</sequence>
<dbReference type="Pfam" id="PF00577">
    <property type="entry name" value="Usher"/>
    <property type="match status" value="1"/>
</dbReference>
<evidence type="ECO:0000256" key="2">
    <source>
        <dbReference type="ARBA" id="ARBA00008064"/>
    </source>
</evidence>
<proteinExistence type="inferred from homology"/>
<dbReference type="Gene3D" id="2.60.40.3110">
    <property type="match status" value="1"/>
</dbReference>
<reference evidence="13 14" key="1">
    <citation type="submission" date="2020-04" db="EMBL/GenBank/DDBJ databases">
        <authorList>
            <person name="De Canck E."/>
        </authorList>
    </citation>
    <scope>NUCLEOTIDE SEQUENCE [LARGE SCALE GENOMIC DNA]</scope>
    <source>
        <strain evidence="13 14">LMG 26845</strain>
    </source>
</reference>
<keyword evidence="3" id="KW-0813">Transport</keyword>
<evidence type="ECO:0000256" key="5">
    <source>
        <dbReference type="ARBA" id="ARBA00022692"/>
    </source>
</evidence>
<dbReference type="Pfam" id="PF13954">
    <property type="entry name" value="PapC_N"/>
    <property type="match status" value="1"/>
</dbReference>
<evidence type="ECO:0000256" key="7">
    <source>
        <dbReference type="ARBA" id="ARBA00023136"/>
    </source>
</evidence>
<evidence type="ECO:0000256" key="8">
    <source>
        <dbReference type="ARBA" id="ARBA00023237"/>
    </source>
</evidence>
<dbReference type="AlphaFoldDB" id="A0A6J4ZV12"/>
<dbReference type="EMBL" id="CADIJR010000015">
    <property type="protein sequence ID" value="CAB3642073.1"/>
    <property type="molecule type" value="Genomic_DNA"/>
</dbReference>
<evidence type="ECO:0000256" key="3">
    <source>
        <dbReference type="ARBA" id="ARBA00022448"/>
    </source>
</evidence>
<feature type="signal peptide" evidence="10">
    <location>
        <begin position="1"/>
        <end position="21"/>
    </location>
</feature>
<keyword evidence="7" id="KW-0472">Membrane</keyword>
<name>A0A6J4ZV12_9BURK</name>
<dbReference type="GO" id="GO:0009297">
    <property type="term" value="P:pilus assembly"/>
    <property type="evidence" value="ECO:0007669"/>
    <property type="project" value="InterPro"/>
</dbReference>
<dbReference type="InterPro" id="IPR043142">
    <property type="entry name" value="PapC-like_C_sf"/>
</dbReference>
<dbReference type="Gene3D" id="2.60.40.2070">
    <property type="match status" value="1"/>
</dbReference>
<keyword evidence="6 10" id="KW-0732">Signal</keyword>
<evidence type="ECO:0000256" key="4">
    <source>
        <dbReference type="ARBA" id="ARBA00022452"/>
    </source>
</evidence>
<comment type="subcellular location">
    <subcellularLocation>
        <location evidence="1">Cell outer membrane</location>
        <topology evidence="1">Multi-pass membrane protein</topology>
    </subcellularLocation>
</comment>
<evidence type="ECO:0000256" key="9">
    <source>
        <dbReference type="SAM" id="MobiDB-lite"/>
    </source>
</evidence>
<evidence type="ECO:0000256" key="10">
    <source>
        <dbReference type="SAM" id="SignalP"/>
    </source>
</evidence>